<dbReference type="GO" id="GO:0005886">
    <property type="term" value="C:plasma membrane"/>
    <property type="evidence" value="ECO:0007669"/>
    <property type="project" value="UniProtKB-SubCell"/>
</dbReference>
<evidence type="ECO:0000256" key="7">
    <source>
        <dbReference type="ARBA" id="ARBA00023136"/>
    </source>
</evidence>
<dbReference type="InterPro" id="IPR046342">
    <property type="entry name" value="CBS_dom_sf"/>
</dbReference>
<comment type="function">
    <text evidence="9">Acts as a magnesium transporter.</text>
</comment>
<name>A0AA96GNR4_9BACT</name>
<keyword evidence="9" id="KW-0479">Metal-binding</keyword>
<gene>
    <name evidence="11" type="primary">mgtE</name>
    <name evidence="11" type="ORF">PQG83_02140</name>
</gene>
<dbReference type="PANTHER" id="PTHR43773">
    <property type="entry name" value="MAGNESIUM TRANSPORTER MGTE"/>
    <property type="match status" value="1"/>
</dbReference>
<dbReference type="Pfam" id="PF00571">
    <property type="entry name" value="CBS"/>
    <property type="match status" value="1"/>
</dbReference>
<evidence type="ECO:0000259" key="10">
    <source>
        <dbReference type="PROSITE" id="PS51371"/>
    </source>
</evidence>
<dbReference type="NCBIfam" id="TIGR00400">
    <property type="entry name" value="mgtE"/>
    <property type="match status" value="1"/>
</dbReference>
<evidence type="ECO:0000256" key="9">
    <source>
        <dbReference type="RuleBase" id="RU362011"/>
    </source>
</evidence>
<feature type="transmembrane region" description="Helical" evidence="9">
    <location>
        <begin position="312"/>
        <end position="333"/>
    </location>
</feature>
<evidence type="ECO:0000256" key="2">
    <source>
        <dbReference type="ARBA" id="ARBA00009749"/>
    </source>
</evidence>
<dbReference type="CDD" id="cd04606">
    <property type="entry name" value="CBS_pair_Mg_transporter"/>
    <property type="match status" value="1"/>
</dbReference>
<dbReference type="PROSITE" id="PS51371">
    <property type="entry name" value="CBS"/>
    <property type="match status" value="1"/>
</dbReference>
<keyword evidence="3 9" id="KW-0813">Transport</keyword>
<comment type="subunit">
    <text evidence="9">Homodimer.</text>
</comment>
<dbReference type="Pfam" id="PF03448">
    <property type="entry name" value="MgtE_N"/>
    <property type="match status" value="1"/>
</dbReference>
<dbReference type="Gene3D" id="1.10.357.20">
    <property type="entry name" value="SLC41 divalent cation transporters, integral membrane domain"/>
    <property type="match status" value="1"/>
</dbReference>
<evidence type="ECO:0000256" key="5">
    <source>
        <dbReference type="ARBA" id="ARBA00022842"/>
    </source>
</evidence>
<feature type="domain" description="CBS" evidence="10">
    <location>
        <begin position="196"/>
        <end position="252"/>
    </location>
</feature>
<evidence type="ECO:0000256" key="8">
    <source>
        <dbReference type="PROSITE-ProRule" id="PRU00703"/>
    </source>
</evidence>
<sequence>MELSTVEELIAQQKWTELRELLNGLPLPEVAEALSNTPKAARVLVFNFLSRTDSGELFSYLTPEIQASLLTELTDREAGELLAKLRPDDRTGVLEELPALAISHLLTLLGPEDRQEAEQLLGYPDESVGRLMTPDYVSVLPAWSIQRALTHIRWKGSDCETISTIYITDENGKLLDALELHQFVLADPLETVESIMDQSFTSLSAWDDREEAVRMMQKYDLFALPVVDTNGTLLGIVTADDVLDVAEEEATEDIQKGAAVEPLKTSYRESGIWMLYRKRIPWLMALILVNLTASSVIAVYEEILASTLVLTFFIPMLMGSGGNTGAQAAMLMVRSLAIEDLKASQWLNTAWKELAVGSTLGLTMGIGAGCIGYAWGGIVVGVGVGLAMVAVVVVSNLLGVLFPVLLTKLDIDPAVASSPMVTSTTDVTSLILYFSIVRLVIDKLQGVGM</sequence>
<keyword evidence="9" id="KW-1003">Cell membrane</keyword>
<dbReference type="Gene3D" id="3.10.580.10">
    <property type="entry name" value="CBS-domain"/>
    <property type="match status" value="1"/>
</dbReference>
<feature type="transmembrane region" description="Helical" evidence="9">
    <location>
        <begin position="354"/>
        <end position="376"/>
    </location>
</feature>
<dbReference type="InterPro" id="IPR038076">
    <property type="entry name" value="MgtE_N_sf"/>
</dbReference>
<comment type="subcellular location">
    <subcellularLocation>
        <location evidence="9">Cell membrane</location>
        <topology evidence="9">Multi-pass membrane protein</topology>
    </subcellularLocation>
    <subcellularLocation>
        <location evidence="1">Membrane</location>
        <topology evidence="1">Multi-pass membrane protein</topology>
    </subcellularLocation>
</comment>
<dbReference type="GO" id="GO:0015095">
    <property type="term" value="F:magnesium ion transmembrane transporter activity"/>
    <property type="evidence" value="ECO:0007669"/>
    <property type="project" value="UniProtKB-UniRule"/>
</dbReference>
<dbReference type="SMART" id="SM00924">
    <property type="entry name" value="MgtE_N"/>
    <property type="match status" value="1"/>
</dbReference>
<reference evidence="11 12" key="1">
    <citation type="submission" date="2023-01" db="EMBL/GenBank/DDBJ databases">
        <title>Cultivation and genomic characterization of new, ubiquitous marine nitrite-oxidizing bacteria from the Nitrospirales.</title>
        <authorList>
            <person name="Mueller A.J."/>
            <person name="Daebeler A."/>
            <person name="Herbold C.W."/>
            <person name="Kirkegaard R.H."/>
            <person name="Daims H."/>
        </authorList>
    </citation>
    <scope>NUCLEOTIDE SEQUENCE [LARGE SCALE GENOMIC DNA]</scope>
    <source>
        <strain evidence="11 12">DK</strain>
    </source>
</reference>
<proteinExistence type="inferred from homology"/>
<evidence type="ECO:0000256" key="1">
    <source>
        <dbReference type="ARBA" id="ARBA00004141"/>
    </source>
</evidence>
<organism evidence="11 12">
    <name type="scientific">Candidatus Nitrospira neomarina</name>
    <dbReference type="NCBI Taxonomy" id="3020899"/>
    <lineage>
        <taxon>Bacteria</taxon>
        <taxon>Pseudomonadati</taxon>
        <taxon>Nitrospirota</taxon>
        <taxon>Nitrospiria</taxon>
        <taxon>Nitrospirales</taxon>
        <taxon>Nitrospiraceae</taxon>
        <taxon>Nitrospira</taxon>
    </lineage>
</organism>
<feature type="transmembrane region" description="Helical" evidence="9">
    <location>
        <begin position="382"/>
        <end position="406"/>
    </location>
</feature>
<dbReference type="AlphaFoldDB" id="A0AA96GNR4"/>
<dbReference type="InterPro" id="IPR006669">
    <property type="entry name" value="MgtE_transporter"/>
</dbReference>
<evidence type="ECO:0000313" key="11">
    <source>
        <dbReference type="EMBL" id="WNM62568.1"/>
    </source>
</evidence>
<dbReference type="InterPro" id="IPR006667">
    <property type="entry name" value="SLC41_membr_dom"/>
</dbReference>
<keyword evidence="4 9" id="KW-0812">Transmembrane</keyword>
<dbReference type="InterPro" id="IPR006668">
    <property type="entry name" value="Mg_transptr_MgtE_intracell_dom"/>
</dbReference>
<keyword evidence="7 9" id="KW-0472">Membrane</keyword>
<dbReference type="KEGG" id="nneo:PQG83_02140"/>
<protein>
    <recommendedName>
        <fullName evidence="9">Magnesium transporter MgtE</fullName>
    </recommendedName>
</protein>
<dbReference type="PANTHER" id="PTHR43773:SF1">
    <property type="entry name" value="MAGNESIUM TRANSPORTER MGTE"/>
    <property type="match status" value="1"/>
</dbReference>
<feature type="transmembrane region" description="Helical" evidence="9">
    <location>
        <begin position="280"/>
        <end position="300"/>
    </location>
</feature>
<keyword evidence="12" id="KW-1185">Reference proteome</keyword>
<evidence type="ECO:0000313" key="12">
    <source>
        <dbReference type="Proteomes" id="UP001302494"/>
    </source>
</evidence>
<dbReference type="GO" id="GO:0046872">
    <property type="term" value="F:metal ion binding"/>
    <property type="evidence" value="ECO:0007669"/>
    <property type="project" value="UniProtKB-KW"/>
</dbReference>
<dbReference type="Pfam" id="PF01769">
    <property type="entry name" value="MgtE"/>
    <property type="match status" value="1"/>
</dbReference>
<dbReference type="SUPFAM" id="SSF54631">
    <property type="entry name" value="CBS-domain pair"/>
    <property type="match status" value="1"/>
</dbReference>
<keyword evidence="6 9" id="KW-1133">Transmembrane helix</keyword>
<comment type="similarity">
    <text evidence="2 9">Belongs to the SLC41A transporter family.</text>
</comment>
<accession>A0AA96GNR4</accession>
<dbReference type="Proteomes" id="UP001302494">
    <property type="component" value="Chromosome"/>
</dbReference>
<keyword evidence="8" id="KW-0129">CBS domain</keyword>
<dbReference type="InterPro" id="IPR000644">
    <property type="entry name" value="CBS_dom"/>
</dbReference>
<dbReference type="InterPro" id="IPR036739">
    <property type="entry name" value="SLC41_membr_dom_sf"/>
</dbReference>
<dbReference type="RefSeq" id="WP_312746243.1">
    <property type="nucleotide sequence ID" value="NZ_CP116968.1"/>
</dbReference>
<dbReference type="SMART" id="SM00116">
    <property type="entry name" value="CBS"/>
    <property type="match status" value="1"/>
</dbReference>
<dbReference type="SUPFAM" id="SSF158791">
    <property type="entry name" value="MgtE N-terminal domain-like"/>
    <property type="match status" value="1"/>
</dbReference>
<keyword evidence="5 9" id="KW-0460">Magnesium</keyword>
<evidence type="ECO:0000256" key="3">
    <source>
        <dbReference type="ARBA" id="ARBA00022448"/>
    </source>
</evidence>
<dbReference type="Gene3D" id="1.25.60.10">
    <property type="entry name" value="MgtE N-terminal domain-like"/>
    <property type="match status" value="1"/>
</dbReference>
<evidence type="ECO:0000256" key="6">
    <source>
        <dbReference type="ARBA" id="ARBA00022989"/>
    </source>
</evidence>
<feature type="transmembrane region" description="Helical" evidence="9">
    <location>
        <begin position="418"/>
        <end position="441"/>
    </location>
</feature>
<evidence type="ECO:0000256" key="4">
    <source>
        <dbReference type="ARBA" id="ARBA00022692"/>
    </source>
</evidence>
<dbReference type="SUPFAM" id="SSF161093">
    <property type="entry name" value="MgtE membrane domain-like"/>
    <property type="match status" value="1"/>
</dbReference>
<dbReference type="EMBL" id="CP116968">
    <property type="protein sequence ID" value="WNM62568.1"/>
    <property type="molecule type" value="Genomic_DNA"/>
</dbReference>